<dbReference type="Proteomes" id="UP000740605">
    <property type="component" value="Unassembled WGS sequence"/>
</dbReference>
<dbReference type="InterPro" id="IPR023171">
    <property type="entry name" value="Na/H_antiporter_dom_sf"/>
</dbReference>
<keyword evidence="7 11" id="KW-0915">Sodium</keyword>
<evidence type="ECO:0000256" key="5">
    <source>
        <dbReference type="ARBA" id="ARBA00022692"/>
    </source>
</evidence>
<keyword evidence="2 11" id="KW-0813">Transport</keyword>
<reference evidence="12 13" key="1">
    <citation type="submission" date="2021-03" db="EMBL/GenBank/DDBJ databases">
        <title>Microbacterium pauli sp. nov., isolated from microfiltered milk.</title>
        <authorList>
            <person name="Bellassi P."/>
            <person name="Fontana A."/>
            <person name="Callegari M.L."/>
            <person name="Lorenzo M."/>
            <person name="Cappa F."/>
        </authorList>
    </citation>
    <scope>NUCLEOTIDE SEQUENCE [LARGE SCALE GENOMIC DNA]</scope>
    <source>
        <strain evidence="12 13">DSM 18909</strain>
    </source>
</reference>
<protein>
    <recommendedName>
        <fullName evidence="11">Na(+)/H(+) antiporter NhaA</fullName>
    </recommendedName>
    <alternativeName>
        <fullName evidence="11">Sodium/proton antiporter NhaA</fullName>
    </alternativeName>
</protein>
<evidence type="ECO:0000313" key="13">
    <source>
        <dbReference type="Proteomes" id="UP000740605"/>
    </source>
</evidence>
<keyword evidence="8 11" id="KW-0406">Ion transport</keyword>
<evidence type="ECO:0000256" key="11">
    <source>
        <dbReference type="HAMAP-Rule" id="MF_01844"/>
    </source>
</evidence>
<feature type="transmembrane region" description="Helical" evidence="11">
    <location>
        <begin position="90"/>
        <end position="111"/>
    </location>
</feature>
<keyword evidence="9 11" id="KW-0472">Membrane</keyword>
<dbReference type="InterPro" id="IPR004670">
    <property type="entry name" value="NhaA"/>
</dbReference>
<feature type="transmembrane region" description="Helical" evidence="11">
    <location>
        <begin position="142"/>
        <end position="166"/>
    </location>
</feature>
<comment type="catalytic activity">
    <reaction evidence="11">
        <text>Na(+)(in) + 2 H(+)(out) = Na(+)(out) + 2 H(+)(in)</text>
        <dbReference type="Rhea" id="RHEA:29251"/>
        <dbReference type="ChEBI" id="CHEBI:15378"/>
        <dbReference type="ChEBI" id="CHEBI:29101"/>
    </reaction>
</comment>
<evidence type="ECO:0000313" key="12">
    <source>
        <dbReference type="EMBL" id="MBT8797231.1"/>
    </source>
</evidence>
<evidence type="ECO:0000256" key="10">
    <source>
        <dbReference type="ARBA" id="ARBA00023201"/>
    </source>
</evidence>
<dbReference type="HAMAP" id="MF_01844">
    <property type="entry name" value="NhaA"/>
    <property type="match status" value="1"/>
</dbReference>
<keyword evidence="10 11" id="KW-0739">Sodium transport</keyword>
<organism evidence="12 13">
    <name type="scientific">Microbacterium flavum</name>
    <dbReference type="NCBI Taxonomy" id="415216"/>
    <lineage>
        <taxon>Bacteria</taxon>
        <taxon>Bacillati</taxon>
        <taxon>Actinomycetota</taxon>
        <taxon>Actinomycetes</taxon>
        <taxon>Micrococcales</taxon>
        <taxon>Microbacteriaceae</taxon>
        <taxon>Microbacterium</taxon>
    </lineage>
</organism>
<proteinExistence type="inferred from homology"/>
<dbReference type="Pfam" id="PF06965">
    <property type="entry name" value="Na_H_antiport_1"/>
    <property type="match status" value="1"/>
</dbReference>
<feature type="transmembrane region" description="Helical" evidence="11">
    <location>
        <begin position="313"/>
        <end position="335"/>
    </location>
</feature>
<dbReference type="PANTHER" id="PTHR30341:SF0">
    <property type="entry name" value="NA(+)_H(+) ANTIPORTER NHAA"/>
    <property type="match status" value="1"/>
</dbReference>
<keyword evidence="3 11" id="KW-0050">Antiport</keyword>
<gene>
    <name evidence="11" type="primary">nhaA</name>
    <name evidence="12" type="ORF">J0P97_03975</name>
</gene>
<dbReference type="EMBL" id="JAFLHG010000003">
    <property type="protein sequence ID" value="MBT8797231.1"/>
    <property type="molecule type" value="Genomic_DNA"/>
</dbReference>
<dbReference type="Gene3D" id="1.20.1530.10">
    <property type="entry name" value="Na+/H+ antiporter like domain"/>
    <property type="match status" value="1"/>
</dbReference>
<keyword evidence="4 11" id="KW-1003">Cell membrane</keyword>
<comment type="function">
    <text evidence="11">Na(+)/H(+) antiporter that extrudes sodium in exchange for external protons.</text>
</comment>
<dbReference type="RefSeq" id="WP_215486488.1">
    <property type="nucleotide sequence ID" value="NZ_BAAAPJ010000003.1"/>
</dbReference>
<keyword evidence="6 11" id="KW-1133">Transmembrane helix</keyword>
<keyword evidence="5 11" id="KW-0812">Transmembrane</keyword>
<feature type="transmembrane region" description="Helical" evidence="11">
    <location>
        <begin position="117"/>
        <end position="135"/>
    </location>
</feature>
<feature type="transmembrane region" description="Helical" evidence="11">
    <location>
        <begin position="223"/>
        <end position="241"/>
    </location>
</feature>
<name>A0ABS5XRS3_9MICO</name>
<evidence type="ECO:0000256" key="9">
    <source>
        <dbReference type="ARBA" id="ARBA00023136"/>
    </source>
</evidence>
<accession>A0ABS5XRS3</accession>
<evidence type="ECO:0000256" key="1">
    <source>
        <dbReference type="ARBA" id="ARBA00004429"/>
    </source>
</evidence>
<evidence type="ECO:0000256" key="8">
    <source>
        <dbReference type="ARBA" id="ARBA00023065"/>
    </source>
</evidence>
<evidence type="ECO:0000256" key="2">
    <source>
        <dbReference type="ARBA" id="ARBA00022448"/>
    </source>
</evidence>
<evidence type="ECO:0000256" key="7">
    <source>
        <dbReference type="ARBA" id="ARBA00023053"/>
    </source>
</evidence>
<feature type="transmembrane region" description="Helical" evidence="11">
    <location>
        <begin position="278"/>
        <end position="301"/>
    </location>
</feature>
<comment type="similarity">
    <text evidence="11">Belongs to the NhaA Na(+)/H(+) (TC 2.A.33) antiporter family.</text>
</comment>
<sequence>MSLLRSDRFPAVVLLSAAAVGLLVANTPVGGAVDAAMHVHLGIPGVFDLSIEHWIKDGLLAVFFFVVAVELQFELTSGELNSARKAVQPAIAAAGGILVPIAVFLLFAAGTDSASGWPIPTATDIAFALGVLAVFGRGLPPALRIFLLALAILDDIVGIIFIAVLFTSGVNLGMLVAAAVGVVVFGLLSRQLDTRGRRPIAVALVIVAILTWAFVAVSGVHATIAGVALGLAMAQSPALRVRHALEPWVNGLVLPLFAFSAALVVIPSVSPSELQPAFWGVAVALPLGKIIGISLFGWLALRIGRERGAAPALPFADLLAAGALGGIGFTVSLLLGELAFARDALLRDEAILGVLAGSVVALVLASVLVSSRARHYRRRARAGRPAFEDGPPSGAEPA</sequence>
<comment type="subcellular location">
    <subcellularLocation>
        <location evidence="1">Cell inner membrane</location>
        <topology evidence="1">Multi-pass membrane protein</topology>
    </subcellularLocation>
    <subcellularLocation>
        <location evidence="11">Cell membrane</location>
        <topology evidence="11">Multi-pass membrane protein</topology>
    </subcellularLocation>
</comment>
<comment type="caution">
    <text evidence="12">The sequence shown here is derived from an EMBL/GenBank/DDBJ whole genome shotgun (WGS) entry which is preliminary data.</text>
</comment>
<evidence type="ECO:0000256" key="3">
    <source>
        <dbReference type="ARBA" id="ARBA00022449"/>
    </source>
</evidence>
<feature type="transmembrane region" description="Helical" evidence="11">
    <location>
        <begin position="200"/>
        <end position="217"/>
    </location>
</feature>
<evidence type="ECO:0000256" key="6">
    <source>
        <dbReference type="ARBA" id="ARBA00022989"/>
    </source>
</evidence>
<evidence type="ECO:0000256" key="4">
    <source>
        <dbReference type="ARBA" id="ARBA00022475"/>
    </source>
</evidence>
<feature type="transmembrane region" description="Helical" evidence="11">
    <location>
        <begin position="248"/>
        <end position="266"/>
    </location>
</feature>
<dbReference type="PANTHER" id="PTHR30341">
    <property type="entry name" value="SODIUM ION/PROTON ANTIPORTER NHAA-RELATED"/>
    <property type="match status" value="1"/>
</dbReference>
<feature type="transmembrane region" description="Helical" evidence="11">
    <location>
        <begin position="350"/>
        <end position="369"/>
    </location>
</feature>
<keyword evidence="13" id="KW-1185">Reference proteome</keyword>
<feature type="transmembrane region" description="Helical" evidence="11">
    <location>
        <begin position="172"/>
        <end position="188"/>
    </location>
</feature>